<dbReference type="CDD" id="cd00090">
    <property type="entry name" value="HTH_ARSR"/>
    <property type="match status" value="1"/>
</dbReference>
<dbReference type="InterPro" id="IPR001845">
    <property type="entry name" value="HTH_ArsR_DNA-bd_dom"/>
</dbReference>
<evidence type="ECO:0000313" key="5">
    <source>
        <dbReference type="EMBL" id="MFD2171958.1"/>
    </source>
</evidence>
<dbReference type="Pfam" id="PF12840">
    <property type="entry name" value="HTH_20"/>
    <property type="match status" value="1"/>
</dbReference>
<keyword evidence="3" id="KW-0804">Transcription</keyword>
<dbReference type="PANTHER" id="PTHR33154">
    <property type="entry name" value="TRANSCRIPTIONAL REGULATOR, ARSR FAMILY"/>
    <property type="match status" value="1"/>
</dbReference>
<dbReference type="Proteomes" id="UP001597343">
    <property type="component" value="Unassembled WGS sequence"/>
</dbReference>
<evidence type="ECO:0000256" key="1">
    <source>
        <dbReference type="ARBA" id="ARBA00023015"/>
    </source>
</evidence>
<dbReference type="SMART" id="SM00418">
    <property type="entry name" value="HTH_ARSR"/>
    <property type="match status" value="1"/>
</dbReference>
<comment type="caution">
    <text evidence="5">The sequence shown here is derived from an EMBL/GenBank/DDBJ whole genome shotgun (WGS) entry which is preliminary data.</text>
</comment>
<protein>
    <submittedName>
        <fullName evidence="5">ArsR/SmtB family transcription factor</fullName>
    </submittedName>
</protein>
<evidence type="ECO:0000256" key="3">
    <source>
        <dbReference type="ARBA" id="ARBA00023163"/>
    </source>
</evidence>
<dbReference type="Gene3D" id="1.10.10.10">
    <property type="entry name" value="Winged helix-like DNA-binding domain superfamily/Winged helix DNA-binding domain"/>
    <property type="match status" value="1"/>
</dbReference>
<accession>A0ABW5A2V6</accession>
<feature type="domain" description="HTH arsR-type" evidence="4">
    <location>
        <begin position="13"/>
        <end position="113"/>
    </location>
</feature>
<sequence length="196" mass="22759">MNQEPVYDVTSLDQMKALSNKVRVQILKQFEEEPRTSKQLADLLGLPASKVHYHVRELHKVGLLVLVETREKGGVVEKYYLPIAKHIRVSLQETDPSQERSTEREAMVMGRAFIEEYLSALEKSLNLTEQAIARGEQSPGSGPVIAMEYLHLLPEQQLELRQEIKEVLNRWQQRYSHQEKSEHTRPWRAFLSLFPD</sequence>
<keyword evidence="6" id="KW-1185">Reference proteome</keyword>
<gene>
    <name evidence="5" type="ORF">ACFSOY_18500</name>
</gene>
<dbReference type="InterPro" id="IPR036390">
    <property type="entry name" value="WH_DNA-bd_sf"/>
</dbReference>
<keyword evidence="2" id="KW-0238">DNA-binding</keyword>
<dbReference type="InterPro" id="IPR011991">
    <property type="entry name" value="ArsR-like_HTH"/>
</dbReference>
<dbReference type="InterPro" id="IPR036388">
    <property type="entry name" value="WH-like_DNA-bd_sf"/>
</dbReference>
<keyword evidence="1" id="KW-0805">Transcription regulation</keyword>
<dbReference type="EMBL" id="JBHUIO010000011">
    <property type="protein sequence ID" value="MFD2171958.1"/>
    <property type="molecule type" value="Genomic_DNA"/>
</dbReference>
<dbReference type="RefSeq" id="WP_386049207.1">
    <property type="nucleotide sequence ID" value="NZ_JBHUIO010000011.1"/>
</dbReference>
<evidence type="ECO:0000256" key="2">
    <source>
        <dbReference type="ARBA" id="ARBA00023125"/>
    </source>
</evidence>
<name>A0ABW5A2V6_9BACL</name>
<dbReference type="PANTHER" id="PTHR33154:SF38">
    <property type="entry name" value="HTH ARSR-TYPE DOMAIN-CONTAINING PROTEIN"/>
    <property type="match status" value="1"/>
</dbReference>
<evidence type="ECO:0000313" key="6">
    <source>
        <dbReference type="Proteomes" id="UP001597343"/>
    </source>
</evidence>
<proteinExistence type="predicted"/>
<organism evidence="5 6">
    <name type="scientific">Tumebacillus lipolyticus</name>
    <dbReference type="NCBI Taxonomy" id="1280370"/>
    <lineage>
        <taxon>Bacteria</taxon>
        <taxon>Bacillati</taxon>
        <taxon>Bacillota</taxon>
        <taxon>Bacilli</taxon>
        <taxon>Bacillales</taxon>
        <taxon>Alicyclobacillaceae</taxon>
        <taxon>Tumebacillus</taxon>
    </lineage>
</organism>
<dbReference type="InterPro" id="IPR051081">
    <property type="entry name" value="HTH_MetalResp_TranReg"/>
</dbReference>
<reference evidence="6" key="1">
    <citation type="journal article" date="2019" name="Int. J. Syst. Evol. Microbiol.">
        <title>The Global Catalogue of Microorganisms (GCM) 10K type strain sequencing project: providing services to taxonomists for standard genome sequencing and annotation.</title>
        <authorList>
            <consortium name="The Broad Institute Genomics Platform"/>
            <consortium name="The Broad Institute Genome Sequencing Center for Infectious Disease"/>
            <person name="Wu L."/>
            <person name="Ma J."/>
        </authorList>
    </citation>
    <scope>NUCLEOTIDE SEQUENCE [LARGE SCALE GENOMIC DNA]</scope>
    <source>
        <strain evidence="6">CGMCC 1.13574</strain>
    </source>
</reference>
<evidence type="ECO:0000259" key="4">
    <source>
        <dbReference type="SMART" id="SM00418"/>
    </source>
</evidence>
<dbReference type="SUPFAM" id="SSF46785">
    <property type="entry name" value="Winged helix' DNA-binding domain"/>
    <property type="match status" value="1"/>
</dbReference>